<dbReference type="eggNOG" id="arCOG00687">
    <property type="taxonomic scope" value="Archaea"/>
</dbReference>
<accession>A1RV99</accession>
<gene>
    <name evidence="1" type="ordered locus">Pisl_1730</name>
</gene>
<dbReference type="EMBL" id="CP000504">
    <property type="protein sequence ID" value="ABL88881.1"/>
    <property type="molecule type" value="Genomic_DNA"/>
</dbReference>
<protein>
    <submittedName>
        <fullName evidence="1">Uncharacterized protein</fullName>
    </submittedName>
</protein>
<evidence type="ECO:0000313" key="1">
    <source>
        <dbReference type="EMBL" id="ABL88881.1"/>
    </source>
</evidence>
<dbReference type="HOGENOM" id="CLU_2505092_0_0_2"/>
<sequence length="85" mass="10251">MYTYRTLKLEIPWRLVEERPDVLGLAMRVLAAEEYVRRLLKELTGQEELKLTAPHTYFQQMRVSCQDNRRGVRQIRPWEEPCELC</sequence>
<evidence type="ECO:0000313" key="2">
    <source>
        <dbReference type="Proteomes" id="UP000002595"/>
    </source>
</evidence>
<dbReference type="KEGG" id="pis:Pisl_1730"/>
<reference evidence="1" key="1">
    <citation type="submission" date="2006-12" db="EMBL/GenBank/DDBJ databases">
        <title>Complete sequence of Pyrobaculum islandicum DSM 4184.</title>
        <authorList>
            <person name="Copeland A."/>
            <person name="Lucas S."/>
            <person name="Lapidus A."/>
            <person name="Barry K."/>
            <person name="Detter J.C."/>
            <person name="Glavina del Rio T."/>
            <person name="Dalin E."/>
            <person name="Tice H."/>
            <person name="Pitluck S."/>
            <person name="Meincke L."/>
            <person name="Brettin T."/>
            <person name="Bruce D."/>
            <person name="Han C."/>
            <person name="Tapia R."/>
            <person name="Gilna P."/>
            <person name="Schmutz J."/>
            <person name="Larimer F."/>
            <person name="Land M."/>
            <person name="Hauser L."/>
            <person name="Kyrpides N."/>
            <person name="Mikhailova N."/>
            <person name="Cozen A.E."/>
            <person name="Fitz-Gibbon S.T."/>
            <person name="House C.H."/>
            <person name="Saltikov C."/>
            <person name="Lowe T."/>
            <person name="Richardson P."/>
        </authorList>
    </citation>
    <scope>NUCLEOTIDE SEQUENCE [LARGE SCALE GENOMIC DNA]</scope>
    <source>
        <strain evidence="1">DSM 4184</strain>
    </source>
</reference>
<dbReference type="Proteomes" id="UP000002595">
    <property type="component" value="Chromosome"/>
</dbReference>
<keyword evidence="2" id="KW-1185">Reference proteome</keyword>
<organism evidence="1 2">
    <name type="scientific">Pyrobaculum islandicum (strain DSM 4184 / JCM 9189 / GEO3)</name>
    <dbReference type="NCBI Taxonomy" id="384616"/>
    <lineage>
        <taxon>Archaea</taxon>
        <taxon>Thermoproteota</taxon>
        <taxon>Thermoprotei</taxon>
        <taxon>Thermoproteales</taxon>
        <taxon>Thermoproteaceae</taxon>
        <taxon>Pyrobaculum</taxon>
    </lineage>
</organism>
<dbReference type="AlphaFoldDB" id="A1RV99"/>
<proteinExistence type="predicted"/>
<name>A1RV99_PYRIL</name>